<sequence length="192" mass="20790">MHPIRLAVIVGSVPGSRTGPVVAKWFVGEAGHRDDVCLDVVDLTTGPPLSMARPTWPPETADAHALGGITPRLAAADAFVIVTPEYNRSFPAVLKNAIDWHFTEWHAKPVGFVSYGGRSGGLRAVEQLRLVFGELHAVPIRDVVSFHGSCFDEAGVPRDRDGCDAAAKGMLDQLIWWATALREARAARPYQT</sequence>
<dbReference type="EMBL" id="JAAATY010000013">
    <property type="protein sequence ID" value="NRN67218.1"/>
    <property type="molecule type" value="Genomic_DNA"/>
</dbReference>
<dbReference type="InterPro" id="IPR050712">
    <property type="entry name" value="NAD(P)H-dep_reductase"/>
</dbReference>
<proteinExistence type="predicted"/>
<evidence type="ECO:0000313" key="2">
    <source>
        <dbReference type="EMBL" id="NRN67218.1"/>
    </source>
</evidence>
<dbReference type="SUPFAM" id="SSF52218">
    <property type="entry name" value="Flavoproteins"/>
    <property type="match status" value="1"/>
</dbReference>
<accession>A0ABX2F7P1</accession>
<gene>
    <name evidence="2" type="ORF">GC106_44510</name>
</gene>
<dbReference type="RefSeq" id="WP_173134592.1">
    <property type="nucleotide sequence ID" value="NZ_CBCSGW010000010.1"/>
</dbReference>
<dbReference type="PANTHER" id="PTHR30543:SF21">
    <property type="entry name" value="NAD(P)H-DEPENDENT FMN REDUCTASE LOT6"/>
    <property type="match status" value="1"/>
</dbReference>
<dbReference type="Gene3D" id="3.40.50.360">
    <property type="match status" value="1"/>
</dbReference>
<name>A0ABX2F7P1_9PSEU</name>
<dbReference type="InterPro" id="IPR029039">
    <property type="entry name" value="Flavoprotein-like_sf"/>
</dbReference>
<dbReference type="Pfam" id="PF03358">
    <property type="entry name" value="FMN_red"/>
    <property type="match status" value="1"/>
</dbReference>
<organism evidence="2 3">
    <name type="scientific">Kibdelosporangium persicum</name>
    <dbReference type="NCBI Taxonomy" id="2698649"/>
    <lineage>
        <taxon>Bacteria</taxon>
        <taxon>Bacillati</taxon>
        <taxon>Actinomycetota</taxon>
        <taxon>Actinomycetes</taxon>
        <taxon>Pseudonocardiales</taxon>
        <taxon>Pseudonocardiaceae</taxon>
        <taxon>Kibdelosporangium</taxon>
    </lineage>
</organism>
<dbReference type="PANTHER" id="PTHR30543">
    <property type="entry name" value="CHROMATE REDUCTASE"/>
    <property type="match status" value="1"/>
</dbReference>
<dbReference type="Proteomes" id="UP000763557">
    <property type="component" value="Unassembled WGS sequence"/>
</dbReference>
<keyword evidence="3" id="KW-1185">Reference proteome</keyword>
<feature type="domain" description="NADPH-dependent FMN reductase-like" evidence="1">
    <location>
        <begin position="5"/>
        <end position="147"/>
    </location>
</feature>
<evidence type="ECO:0000313" key="3">
    <source>
        <dbReference type="Proteomes" id="UP000763557"/>
    </source>
</evidence>
<protein>
    <submittedName>
        <fullName evidence="2">FMN-dependent NADPH-azoreductase</fullName>
    </submittedName>
</protein>
<dbReference type="InterPro" id="IPR005025">
    <property type="entry name" value="FMN_Rdtase-like_dom"/>
</dbReference>
<reference evidence="2 3" key="1">
    <citation type="submission" date="2020-01" db="EMBL/GenBank/DDBJ databases">
        <title>Kibdelosporangium persica a novel Actinomycetes from a hot desert in Iran.</title>
        <authorList>
            <person name="Safaei N."/>
            <person name="Zaburannyi N."/>
            <person name="Mueller R."/>
            <person name="Wink J."/>
        </authorList>
    </citation>
    <scope>NUCLEOTIDE SEQUENCE [LARGE SCALE GENOMIC DNA]</scope>
    <source>
        <strain evidence="2 3">4NS15</strain>
    </source>
</reference>
<comment type="caution">
    <text evidence="2">The sequence shown here is derived from an EMBL/GenBank/DDBJ whole genome shotgun (WGS) entry which is preliminary data.</text>
</comment>
<evidence type="ECO:0000259" key="1">
    <source>
        <dbReference type="Pfam" id="PF03358"/>
    </source>
</evidence>